<dbReference type="RefSeq" id="WP_346335472.1">
    <property type="nucleotide sequence ID" value="NZ_JBBYXI010000001.1"/>
</dbReference>
<comment type="caution">
    <text evidence="2">The sequence shown here is derived from an EMBL/GenBank/DDBJ whole genome shotgun (WGS) entry which is preliminary data.</text>
</comment>
<evidence type="ECO:0000313" key="2">
    <source>
        <dbReference type="EMBL" id="MEN3929472.1"/>
    </source>
</evidence>
<evidence type="ECO:0000256" key="1">
    <source>
        <dbReference type="SAM" id="Phobius"/>
    </source>
</evidence>
<evidence type="ECO:0000313" key="3">
    <source>
        <dbReference type="Proteomes" id="UP001418637"/>
    </source>
</evidence>
<name>A0ABV0BER7_9HYPH</name>
<keyword evidence="1" id="KW-1133">Transmembrane helix</keyword>
<keyword evidence="1" id="KW-0812">Transmembrane</keyword>
<sequence>MLNFILGALVAMLTSLVGISLWLRTKFSGSKIKQAADDAIRELHHIDHMMEAKVYPIKR</sequence>
<protein>
    <submittedName>
        <fullName evidence="2">Uncharacterized protein</fullName>
    </submittedName>
</protein>
<organism evidence="2 3">
    <name type="scientific">Hohaiivirga grylli</name>
    <dbReference type="NCBI Taxonomy" id="3133970"/>
    <lineage>
        <taxon>Bacteria</taxon>
        <taxon>Pseudomonadati</taxon>
        <taxon>Pseudomonadota</taxon>
        <taxon>Alphaproteobacteria</taxon>
        <taxon>Hyphomicrobiales</taxon>
        <taxon>Methylobacteriaceae</taxon>
        <taxon>Hohaiivirga</taxon>
    </lineage>
</organism>
<accession>A0ABV0BER7</accession>
<reference evidence="2 3" key="1">
    <citation type="submission" date="2024-04" db="EMBL/GenBank/DDBJ databases">
        <title>A novel species isolated from cricket.</title>
        <authorList>
            <person name="Wang H.-C."/>
        </authorList>
    </citation>
    <scope>NUCLEOTIDE SEQUENCE [LARGE SCALE GENOMIC DNA]</scope>
    <source>
        <strain evidence="2 3">WL0021</strain>
    </source>
</reference>
<gene>
    <name evidence="2" type="ORF">WJT86_00180</name>
</gene>
<dbReference type="Proteomes" id="UP001418637">
    <property type="component" value="Unassembled WGS sequence"/>
</dbReference>
<proteinExistence type="predicted"/>
<keyword evidence="3" id="KW-1185">Reference proteome</keyword>
<keyword evidence="1" id="KW-0472">Membrane</keyword>
<feature type="transmembrane region" description="Helical" evidence="1">
    <location>
        <begin position="6"/>
        <end position="23"/>
    </location>
</feature>
<dbReference type="EMBL" id="JBBYXI010000001">
    <property type="protein sequence ID" value="MEN3929472.1"/>
    <property type="molecule type" value="Genomic_DNA"/>
</dbReference>